<accession>A0A1N7SWE8</accession>
<sequence length="123" mass="13403">MSARAAVTTTPYGEVDAAALEGLQSRYDTTRVLDAVDTLDELRTGLNDPEGLRDDLLRLHGIAHALVNGANFAATTRDVSIVEQIEDVLDQIDHYVAGLLSIRDVVRPLEALRHEDLAGPDRD</sequence>
<evidence type="ECO:0000313" key="2">
    <source>
        <dbReference type="Proteomes" id="UP000195569"/>
    </source>
</evidence>
<organism evidence="1 2">
    <name type="scientific">Paraburkholderia piptadeniae</name>
    <dbReference type="NCBI Taxonomy" id="1701573"/>
    <lineage>
        <taxon>Bacteria</taxon>
        <taxon>Pseudomonadati</taxon>
        <taxon>Pseudomonadota</taxon>
        <taxon>Betaproteobacteria</taxon>
        <taxon>Burkholderiales</taxon>
        <taxon>Burkholderiaceae</taxon>
        <taxon>Paraburkholderia</taxon>
    </lineage>
</organism>
<evidence type="ECO:0000313" key="1">
    <source>
        <dbReference type="EMBL" id="SIT51253.1"/>
    </source>
</evidence>
<gene>
    <name evidence="1" type="ORF">BN2476_1120002</name>
</gene>
<keyword evidence="2" id="KW-1185">Reference proteome</keyword>
<dbReference type="RefSeq" id="WP_087739771.1">
    <property type="nucleotide sequence ID" value="NZ_CYGY02000112.1"/>
</dbReference>
<dbReference type="AlphaFoldDB" id="A0A1N7SWE8"/>
<name>A0A1N7SWE8_9BURK</name>
<dbReference type="OrthoDB" id="582700at2"/>
<protein>
    <recommendedName>
        <fullName evidence="3">Transposase</fullName>
    </recommendedName>
</protein>
<dbReference type="Proteomes" id="UP000195569">
    <property type="component" value="Unassembled WGS sequence"/>
</dbReference>
<proteinExistence type="predicted"/>
<comment type="caution">
    <text evidence="1">The sequence shown here is derived from an EMBL/GenBank/DDBJ whole genome shotgun (WGS) entry which is preliminary data.</text>
</comment>
<dbReference type="NCBIfam" id="NF041282">
    <property type="entry name" value="TnpC_regulator"/>
    <property type="match status" value="1"/>
</dbReference>
<dbReference type="EMBL" id="CYGY02000112">
    <property type="protein sequence ID" value="SIT51253.1"/>
    <property type="molecule type" value="Genomic_DNA"/>
</dbReference>
<dbReference type="InterPro" id="IPR049837">
    <property type="entry name" value="TnpC_reg-like"/>
</dbReference>
<evidence type="ECO:0008006" key="3">
    <source>
        <dbReference type="Google" id="ProtNLM"/>
    </source>
</evidence>
<reference evidence="1" key="1">
    <citation type="submission" date="2016-12" db="EMBL/GenBank/DDBJ databases">
        <authorList>
            <person name="Moulin L."/>
        </authorList>
    </citation>
    <scope>NUCLEOTIDE SEQUENCE [LARGE SCALE GENOMIC DNA]</scope>
    <source>
        <strain evidence="1">STM 7183</strain>
    </source>
</reference>